<dbReference type="FunFam" id="1.10.10.10:FF:000001">
    <property type="entry name" value="LysR family transcriptional regulator"/>
    <property type="match status" value="1"/>
</dbReference>
<gene>
    <name evidence="6" type="ORF">EES38_07470</name>
</gene>
<dbReference type="GO" id="GO:0003677">
    <property type="term" value="F:DNA binding"/>
    <property type="evidence" value="ECO:0007669"/>
    <property type="project" value="UniProtKB-KW"/>
</dbReference>
<dbReference type="Proteomes" id="UP000281112">
    <property type="component" value="Unassembled WGS sequence"/>
</dbReference>
<dbReference type="CDD" id="cd08475">
    <property type="entry name" value="PBP2_CrgA_like_6"/>
    <property type="match status" value="1"/>
</dbReference>
<dbReference type="Gene3D" id="3.40.190.290">
    <property type="match status" value="1"/>
</dbReference>
<dbReference type="PANTHER" id="PTHR30537">
    <property type="entry name" value="HTH-TYPE TRANSCRIPTIONAL REGULATOR"/>
    <property type="match status" value="1"/>
</dbReference>
<keyword evidence="3" id="KW-0238">DNA-binding</keyword>
<comment type="similarity">
    <text evidence="1">Belongs to the LysR transcriptional regulatory family.</text>
</comment>
<dbReference type="InterPro" id="IPR005119">
    <property type="entry name" value="LysR_subst-bd"/>
</dbReference>
<name>A0A3N9TLC6_9VIBR</name>
<proteinExistence type="inferred from homology"/>
<dbReference type="Pfam" id="PF00126">
    <property type="entry name" value="HTH_1"/>
    <property type="match status" value="1"/>
</dbReference>
<reference evidence="6 7" key="1">
    <citation type="submission" date="2018-11" db="EMBL/GenBank/DDBJ databases">
        <title>Vibrio LJC006 sp. nov., isolated from seawater during the bloom of the enteromorpha.</title>
        <authorList>
            <person name="Liang J."/>
        </authorList>
    </citation>
    <scope>NUCLEOTIDE SEQUENCE [LARGE SCALE GENOMIC DNA]</scope>
    <source>
        <strain evidence="6 7">LJC006</strain>
    </source>
</reference>
<comment type="caution">
    <text evidence="6">The sequence shown here is derived from an EMBL/GenBank/DDBJ whole genome shotgun (WGS) entry which is preliminary data.</text>
</comment>
<evidence type="ECO:0000256" key="4">
    <source>
        <dbReference type="ARBA" id="ARBA00023163"/>
    </source>
</evidence>
<evidence type="ECO:0000256" key="3">
    <source>
        <dbReference type="ARBA" id="ARBA00023125"/>
    </source>
</evidence>
<feature type="domain" description="HTH lysR-type" evidence="5">
    <location>
        <begin position="7"/>
        <end position="64"/>
    </location>
</feature>
<dbReference type="RefSeq" id="WP_124936527.1">
    <property type="nucleotide sequence ID" value="NZ_RJVQ01000002.1"/>
</dbReference>
<dbReference type="AlphaFoldDB" id="A0A3N9TLC6"/>
<evidence type="ECO:0000313" key="6">
    <source>
        <dbReference type="EMBL" id="RQW64405.1"/>
    </source>
</evidence>
<dbReference type="InterPro" id="IPR036388">
    <property type="entry name" value="WH-like_DNA-bd_sf"/>
</dbReference>
<keyword evidence="4" id="KW-0804">Transcription</keyword>
<dbReference type="SUPFAM" id="SSF53850">
    <property type="entry name" value="Periplasmic binding protein-like II"/>
    <property type="match status" value="1"/>
</dbReference>
<evidence type="ECO:0000256" key="1">
    <source>
        <dbReference type="ARBA" id="ARBA00009437"/>
    </source>
</evidence>
<protein>
    <submittedName>
        <fullName evidence="6">LysR family transcriptional regulator</fullName>
    </submittedName>
</protein>
<evidence type="ECO:0000256" key="2">
    <source>
        <dbReference type="ARBA" id="ARBA00023015"/>
    </source>
</evidence>
<evidence type="ECO:0000313" key="7">
    <source>
        <dbReference type="Proteomes" id="UP000281112"/>
    </source>
</evidence>
<dbReference type="Gene3D" id="1.10.10.10">
    <property type="entry name" value="Winged helix-like DNA-binding domain superfamily/Winged helix DNA-binding domain"/>
    <property type="match status" value="1"/>
</dbReference>
<sequence>MANLQSESLNGVITFVTAARCASFTEASEILGISKSAVGKAIARLEARLDVKLFHRTTRKISLTADGEAYFLACSNALNEISSAESSLGSSSLNPSGRLRIDMPVAYGKRVILPILIDIAQDYPDLEYTVTFTDHLIDPIDEGVDLAIRLGDLGSTSGLVAKKIYSERWLICGSPTYFSQHDKPKNLGELSQHKCIVGYRRNQPLTWKVNQNGENSRISPPATYQLGDGDAIIQTTLSGLGLCQMPETILKPHIERGELISVLEEYCCDPVNVYAVWPQTAHLRPKVRHVVDVLVDLGHKGALRA</sequence>
<dbReference type="InterPro" id="IPR000847">
    <property type="entry name" value="LysR_HTH_N"/>
</dbReference>
<keyword evidence="7" id="KW-1185">Reference proteome</keyword>
<dbReference type="PANTHER" id="PTHR30537:SF5">
    <property type="entry name" value="HTH-TYPE TRANSCRIPTIONAL ACTIVATOR TTDR-RELATED"/>
    <property type="match status" value="1"/>
</dbReference>
<dbReference type="InterPro" id="IPR058163">
    <property type="entry name" value="LysR-type_TF_proteobact-type"/>
</dbReference>
<keyword evidence="2" id="KW-0805">Transcription regulation</keyword>
<accession>A0A3N9TLC6</accession>
<dbReference type="GO" id="GO:0003700">
    <property type="term" value="F:DNA-binding transcription factor activity"/>
    <property type="evidence" value="ECO:0007669"/>
    <property type="project" value="InterPro"/>
</dbReference>
<dbReference type="SUPFAM" id="SSF46785">
    <property type="entry name" value="Winged helix' DNA-binding domain"/>
    <property type="match status" value="1"/>
</dbReference>
<dbReference type="Pfam" id="PF03466">
    <property type="entry name" value="LysR_substrate"/>
    <property type="match status" value="1"/>
</dbReference>
<dbReference type="InterPro" id="IPR036390">
    <property type="entry name" value="WH_DNA-bd_sf"/>
</dbReference>
<evidence type="ECO:0000259" key="5">
    <source>
        <dbReference type="PROSITE" id="PS50931"/>
    </source>
</evidence>
<organism evidence="6 7">
    <name type="scientific">Vibrio viridaestus</name>
    <dbReference type="NCBI Taxonomy" id="2487322"/>
    <lineage>
        <taxon>Bacteria</taxon>
        <taxon>Pseudomonadati</taxon>
        <taxon>Pseudomonadota</taxon>
        <taxon>Gammaproteobacteria</taxon>
        <taxon>Vibrionales</taxon>
        <taxon>Vibrionaceae</taxon>
        <taxon>Vibrio</taxon>
    </lineage>
</organism>
<dbReference type="OrthoDB" id="9110639at2"/>
<dbReference type="EMBL" id="RJVQ01000002">
    <property type="protein sequence ID" value="RQW64405.1"/>
    <property type="molecule type" value="Genomic_DNA"/>
</dbReference>
<dbReference type="PROSITE" id="PS50931">
    <property type="entry name" value="HTH_LYSR"/>
    <property type="match status" value="1"/>
</dbReference>